<dbReference type="Pfam" id="PF05635">
    <property type="entry name" value="23S_rRNA_IVP"/>
    <property type="match status" value="1"/>
</dbReference>
<dbReference type="SUPFAM" id="SSF158446">
    <property type="entry name" value="IVS-encoded protein-like"/>
    <property type="match status" value="1"/>
</dbReference>
<sequence>MNPEIESHKDLLVWQKAVTLSMAVYAMTEKFPAREMYSLSSQMRRAVVSIPSNIAEGKARRTRADYVHFLHMAYGSASELETQLLIAARLGFCSEKVYEETNSLLAEVSKMLRAIINKLATAR</sequence>
<evidence type="ECO:0000313" key="1">
    <source>
        <dbReference type="EMBL" id="OGG69611.1"/>
    </source>
</evidence>
<dbReference type="NCBIfam" id="TIGR02436">
    <property type="entry name" value="four helix bundle protein"/>
    <property type="match status" value="1"/>
</dbReference>
<dbReference type="CDD" id="cd16377">
    <property type="entry name" value="23S_rRNA_IVP_like"/>
    <property type="match status" value="1"/>
</dbReference>
<evidence type="ECO:0000313" key="2">
    <source>
        <dbReference type="Proteomes" id="UP000176914"/>
    </source>
</evidence>
<dbReference type="PANTHER" id="PTHR38471">
    <property type="entry name" value="FOUR HELIX BUNDLE PROTEIN"/>
    <property type="match status" value="1"/>
</dbReference>
<name>A0A1F6E7M2_9BACT</name>
<dbReference type="InterPro" id="IPR036583">
    <property type="entry name" value="23S_rRNA_IVS_sf"/>
</dbReference>
<accession>A0A1F6E7M2</accession>
<dbReference type="NCBIfam" id="NF008911">
    <property type="entry name" value="PRK12275.1-2"/>
    <property type="match status" value="1"/>
</dbReference>
<organism evidence="1 2">
    <name type="scientific">Candidatus Kaiserbacteria bacterium RIFCSPHIGHO2_02_FULL_55_25</name>
    <dbReference type="NCBI Taxonomy" id="1798498"/>
    <lineage>
        <taxon>Bacteria</taxon>
        <taxon>Candidatus Kaiseribacteriota</taxon>
    </lineage>
</organism>
<dbReference type="EMBL" id="MFLL01000010">
    <property type="protein sequence ID" value="OGG69611.1"/>
    <property type="molecule type" value="Genomic_DNA"/>
</dbReference>
<protein>
    <submittedName>
        <fullName evidence="1">Four helix bundle protein</fullName>
    </submittedName>
</protein>
<dbReference type="Gene3D" id="1.20.1440.60">
    <property type="entry name" value="23S rRNA-intervening sequence"/>
    <property type="match status" value="1"/>
</dbReference>
<gene>
    <name evidence="1" type="ORF">A3C20_03765</name>
</gene>
<dbReference type="PANTHER" id="PTHR38471:SF2">
    <property type="entry name" value="FOUR HELIX BUNDLE PROTEIN"/>
    <property type="match status" value="1"/>
</dbReference>
<comment type="caution">
    <text evidence="1">The sequence shown here is derived from an EMBL/GenBank/DDBJ whole genome shotgun (WGS) entry which is preliminary data.</text>
</comment>
<dbReference type="InterPro" id="IPR012657">
    <property type="entry name" value="23S_rRNA-intervening_sequence"/>
</dbReference>
<proteinExistence type="predicted"/>
<dbReference type="AlphaFoldDB" id="A0A1F6E7M2"/>
<reference evidence="1 2" key="1">
    <citation type="journal article" date="2016" name="Nat. Commun.">
        <title>Thousands of microbial genomes shed light on interconnected biogeochemical processes in an aquifer system.</title>
        <authorList>
            <person name="Anantharaman K."/>
            <person name="Brown C.T."/>
            <person name="Hug L.A."/>
            <person name="Sharon I."/>
            <person name="Castelle C.J."/>
            <person name="Probst A.J."/>
            <person name="Thomas B.C."/>
            <person name="Singh A."/>
            <person name="Wilkins M.J."/>
            <person name="Karaoz U."/>
            <person name="Brodie E.L."/>
            <person name="Williams K.H."/>
            <person name="Hubbard S.S."/>
            <person name="Banfield J.F."/>
        </authorList>
    </citation>
    <scope>NUCLEOTIDE SEQUENCE [LARGE SCALE GENOMIC DNA]</scope>
</reference>
<dbReference type="Proteomes" id="UP000176914">
    <property type="component" value="Unassembled WGS sequence"/>
</dbReference>